<dbReference type="EMBL" id="MCGO01000020">
    <property type="protein sequence ID" value="ORY45110.1"/>
    <property type="molecule type" value="Genomic_DNA"/>
</dbReference>
<feature type="non-terminal residue" evidence="2">
    <location>
        <position position="1"/>
    </location>
</feature>
<organism evidence="2 3">
    <name type="scientific">Rhizoclosmatium globosum</name>
    <dbReference type="NCBI Taxonomy" id="329046"/>
    <lineage>
        <taxon>Eukaryota</taxon>
        <taxon>Fungi</taxon>
        <taxon>Fungi incertae sedis</taxon>
        <taxon>Chytridiomycota</taxon>
        <taxon>Chytridiomycota incertae sedis</taxon>
        <taxon>Chytridiomycetes</taxon>
        <taxon>Chytridiales</taxon>
        <taxon>Chytriomycetaceae</taxon>
        <taxon>Rhizoclosmatium</taxon>
    </lineage>
</organism>
<protein>
    <submittedName>
        <fullName evidence="2">Uncharacterized protein</fullName>
    </submittedName>
</protein>
<feature type="compositionally biased region" description="Low complexity" evidence="1">
    <location>
        <begin position="52"/>
        <end position="65"/>
    </location>
</feature>
<evidence type="ECO:0000313" key="2">
    <source>
        <dbReference type="EMBL" id="ORY45110.1"/>
    </source>
</evidence>
<sequence>PFIEKGGHTRKTYETSTYNIYKKTPSINRLYSPHENSHSPKSTTHPTHETRSPSTPLPSLSNRLTKSWLRRERDKRWRRTCFQKQRRWRNVGRVGVVEAEEADLGKSLATVAFWLLELVARFGLKCRLAKRNVFGQLFRWLKMFRRRQQRHFLLLCFRFGFFV</sequence>
<dbReference type="Proteomes" id="UP000193642">
    <property type="component" value="Unassembled WGS sequence"/>
</dbReference>
<dbReference type="AlphaFoldDB" id="A0A1Y2CDH5"/>
<feature type="region of interest" description="Disordered" evidence="1">
    <location>
        <begin position="29"/>
        <end position="67"/>
    </location>
</feature>
<evidence type="ECO:0000313" key="3">
    <source>
        <dbReference type="Proteomes" id="UP000193642"/>
    </source>
</evidence>
<accession>A0A1Y2CDH5</accession>
<evidence type="ECO:0000256" key="1">
    <source>
        <dbReference type="SAM" id="MobiDB-lite"/>
    </source>
</evidence>
<gene>
    <name evidence="2" type="ORF">BCR33DRAFT_815609</name>
</gene>
<keyword evidence="3" id="KW-1185">Reference proteome</keyword>
<proteinExistence type="predicted"/>
<comment type="caution">
    <text evidence="2">The sequence shown here is derived from an EMBL/GenBank/DDBJ whole genome shotgun (WGS) entry which is preliminary data.</text>
</comment>
<reference evidence="2 3" key="1">
    <citation type="submission" date="2016-07" db="EMBL/GenBank/DDBJ databases">
        <title>Pervasive Adenine N6-methylation of Active Genes in Fungi.</title>
        <authorList>
            <consortium name="DOE Joint Genome Institute"/>
            <person name="Mondo S.J."/>
            <person name="Dannebaum R.O."/>
            <person name="Kuo R.C."/>
            <person name="Labutti K."/>
            <person name="Haridas S."/>
            <person name="Kuo A."/>
            <person name="Salamov A."/>
            <person name="Ahrendt S.R."/>
            <person name="Lipzen A."/>
            <person name="Sullivan W."/>
            <person name="Andreopoulos W.B."/>
            <person name="Clum A."/>
            <person name="Lindquist E."/>
            <person name="Daum C."/>
            <person name="Ramamoorthy G.K."/>
            <person name="Gryganskyi A."/>
            <person name="Culley D."/>
            <person name="Magnuson J.K."/>
            <person name="James T.Y."/>
            <person name="O'Malley M.A."/>
            <person name="Stajich J.E."/>
            <person name="Spatafora J.W."/>
            <person name="Visel A."/>
            <person name="Grigoriev I.V."/>
        </authorList>
    </citation>
    <scope>NUCLEOTIDE SEQUENCE [LARGE SCALE GENOMIC DNA]</scope>
    <source>
        <strain evidence="2 3">JEL800</strain>
    </source>
</reference>
<name>A0A1Y2CDH5_9FUNG</name>